<sequence length="710" mass="83033">MTLAGGDCAARGAAGQATSAMRRQQQRRRPRRGSGQGLGAERGWRVSPSDRGAPSTNEGGKKAAAASCHSLSGAESQHEMRRLRSPSRFSPPPRGFTDPYSSEPEAAGGEGCLERQALSQMYRDEARTVVPRKGKSGTNSQQRSKTHRAASAHPRRLAAWPQHHPAPAGEGCATPCTTSCTTLYGGEFQAHPEPPSRSPAGRGTRVEELLRDDQWASPVPRPGEYGTDFPTDASKPPSICPSSFSFSQLDKPNLKLPKKELKRGNWQEPCESSPSITDLMHSLARPYEDEETQAYLGRDPNGQHHRHYYHHHHKSRKGDTQINHQDFTDKRYEDLIPERDKKIAALMLARHQEEEDLKDKQLQTSEAWEQMKRKERKHKARMEKERQYQLAESLEQWQRERDQRKAKLRLEEQQLLAAREKEMMLRDKKWKKMTKEQESRRRIKLDNNKLQADYKKRCQERQLWDKSLNERNAKERASHLYKEQMLQALERRLMKEMEKKRKRADMNKYKKARHMHMKEQVDDKVKAEELYKRLCIEQKLQRSQEILEQLLEERNRELKEKSFKEEEQGLIAKVRAKETEEEKRRRKEMLLQIAEMKIQQAKEIVNRNTQNRVQRAREINFVKERNHHCRKQKLDDDEKCHLREIQEAIRRKDQKSNQILRDKETAIEESRRIAKASYDLREKMRDLINRGSFDQMAFDAHRHASLLKGL</sequence>
<feature type="compositionally biased region" description="Low complexity" evidence="2">
    <location>
        <begin position="1"/>
        <end position="23"/>
    </location>
</feature>
<gene>
    <name evidence="4" type="primary">CCDC185</name>
</gene>
<dbReference type="Proteomes" id="UP000694871">
    <property type="component" value="Unplaced"/>
</dbReference>
<feature type="compositionally biased region" description="Basic residues" evidence="2">
    <location>
        <begin position="303"/>
        <end position="316"/>
    </location>
</feature>
<evidence type="ECO:0000313" key="4">
    <source>
        <dbReference type="RefSeq" id="XP_015262831.1"/>
    </source>
</evidence>
<dbReference type="PANTHER" id="PTHR33663">
    <property type="entry name" value="COILED-COIL DOMAIN-CONTAINING PROTEIN 177"/>
    <property type="match status" value="1"/>
</dbReference>
<name>A0ABM1JMZ4_GEKJA</name>
<feature type="coiled-coil region" evidence="1">
    <location>
        <begin position="533"/>
        <end position="611"/>
    </location>
</feature>
<dbReference type="Pfam" id="PF15558">
    <property type="entry name" value="DUF4659"/>
    <property type="match status" value="1"/>
</dbReference>
<organism evidence="3 4">
    <name type="scientific">Gekko japonicus</name>
    <name type="common">Schlegel's Japanese gecko</name>
    <dbReference type="NCBI Taxonomy" id="146911"/>
    <lineage>
        <taxon>Eukaryota</taxon>
        <taxon>Metazoa</taxon>
        <taxon>Chordata</taxon>
        <taxon>Craniata</taxon>
        <taxon>Vertebrata</taxon>
        <taxon>Euteleostomi</taxon>
        <taxon>Lepidosauria</taxon>
        <taxon>Squamata</taxon>
        <taxon>Bifurcata</taxon>
        <taxon>Gekkota</taxon>
        <taxon>Gekkonidae</taxon>
        <taxon>Gekkoninae</taxon>
        <taxon>Gekko</taxon>
    </lineage>
</organism>
<protein>
    <submittedName>
        <fullName evidence="4">Coiled-coil domain-containing protein 185</fullName>
    </submittedName>
</protein>
<accession>A0ABM1JMZ4</accession>
<evidence type="ECO:0000313" key="3">
    <source>
        <dbReference type="Proteomes" id="UP000694871"/>
    </source>
</evidence>
<evidence type="ECO:0000256" key="2">
    <source>
        <dbReference type="SAM" id="MobiDB-lite"/>
    </source>
</evidence>
<feature type="compositionally biased region" description="Basic residues" evidence="2">
    <location>
        <begin position="144"/>
        <end position="156"/>
    </location>
</feature>
<feature type="region of interest" description="Disordered" evidence="2">
    <location>
        <begin position="498"/>
        <end position="520"/>
    </location>
</feature>
<feature type="compositionally biased region" description="Basic and acidic residues" evidence="2">
    <location>
        <begin position="204"/>
        <end position="214"/>
    </location>
</feature>
<dbReference type="InterPro" id="IPR029090">
    <property type="entry name" value="DUF4659"/>
</dbReference>
<dbReference type="GeneID" id="107107108"/>
<keyword evidence="3" id="KW-1185">Reference proteome</keyword>
<dbReference type="PANTHER" id="PTHR33663:SF3">
    <property type="entry name" value="COILED-COIL DOMAIN-CONTAINING PROTEIN 185"/>
    <property type="match status" value="1"/>
</dbReference>
<evidence type="ECO:0000256" key="1">
    <source>
        <dbReference type="SAM" id="Coils"/>
    </source>
</evidence>
<dbReference type="RefSeq" id="XP_015262831.1">
    <property type="nucleotide sequence ID" value="XM_015407345.1"/>
</dbReference>
<feature type="region of interest" description="Disordered" evidence="2">
    <location>
        <begin position="187"/>
        <end position="236"/>
    </location>
</feature>
<keyword evidence="1" id="KW-0175">Coiled coil</keyword>
<proteinExistence type="predicted"/>
<feature type="region of interest" description="Disordered" evidence="2">
    <location>
        <begin position="1"/>
        <end position="169"/>
    </location>
</feature>
<feature type="region of interest" description="Disordered" evidence="2">
    <location>
        <begin position="295"/>
        <end position="323"/>
    </location>
</feature>
<feature type="compositionally biased region" description="Basic and acidic residues" evidence="2">
    <location>
        <begin position="498"/>
        <end position="508"/>
    </location>
</feature>
<reference evidence="4" key="1">
    <citation type="submission" date="2025-08" db="UniProtKB">
        <authorList>
            <consortium name="RefSeq"/>
        </authorList>
    </citation>
    <scope>IDENTIFICATION</scope>
</reference>